<reference evidence="3" key="1">
    <citation type="submission" date="2022-11" db="UniProtKB">
        <authorList>
            <consortium name="WormBaseParasite"/>
        </authorList>
    </citation>
    <scope>IDENTIFICATION</scope>
</reference>
<feature type="region of interest" description="Disordered" evidence="1">
    <location>
        <begin position="18"/>
        <end position="40"/>
    </location>
</feature>
<name>A0A915IQA7_ROMCU</name>
<evidence type="ECO:0000313" key="2">
    <source>
        <dbReference type="Proteomes" id="UP000887565"/>
    </source>
</evidence>
<keyword evidence="2" id="KW-1185">Reference proteome</keyword>
<sequence length="69" mass="7856">MGNPMEIVGYHENCFDPSSRNLERGHQGHPSWRRNTIPEDQLPAQRTKLPFIIVALECSEWPTVAAGRL</sequence>
<dbReference type="AlphaFoldDB" id="A0A915IQA7"/>
<organism evidence="2 3">
    <name type="scientific">Romanomermis culicivorax</name>
    <name type="common">Nematode worm</name>
    <dbReference type="NCBI Taxonomy" id="13658"/>
    <lineage>
        <taxon>Eukaryota</taxon>
        <taxon>Metazoa</taxon>
        <taxon>Ecdysozoa</taxon>
        <taxon>Nematoda</taxon>
        <taxon>Enoplea</taxon>
        <taxon>Dorylaimia</taxon>
        <taxon>Mermithida</taxon>
        <taxon>Mermithoidea</taxon>
        <taxon>Mermithidae</taxon>
        <taxon>Romanomermis</taxon>
    </lineage>
</organism>
<accession>A0A915IQA7</accession>
<proteinExistence type="predicted"/>
<evidence type="ECO:0000313" key="3">
    <source>
        <dbReference type="WBParaSite" id="nRc.2.0.1.t16055-RA"/>
    </source>
</evidence>
<protein>
    <submittedName>
        <fullName evidence="3">Uncharacterized protein</fullName>
    </submittedName>
</protein>
<dbReference type="Proteomes" id="UP000887565">
    <property type="component" value="Unplaced"/>
</dbReference>
<evidence type="ECO:0000256" key="1">
    <source>
        <dbReference type="SAM" id="MobiDB-lite"/>
    </source>
</evidence>
<dbReference type="WBParaSite" id="nRc.2.0.1.t16055-RA">
    <property type="protein sequence ID" value="nRc.2.0.1.t16055-RA"/>
    <property type="gene ID" value="nRc.2.0.1.g16055"/>
</dbReference>